<evidence type="ECO:0000256" key="1">
    <source>
        <dbReference type="SAM" id="Phobius"/>
    </source>
</evidence>
<dbReference type="EMBL" id="JACICD010000005">
    <property type="protein sequence ID" value="MBB3772238.1"/>
    <property type="molecule type" value="Genomic_DNA"/>
</dbReference>
<proteinExistence type="predicted"/>
<feature type="transmembrane region" description="Helical" evidence="1">
    <location>
        <begin position="21"/>
        <end position="39"/>
    </location>
</feature>
<keyword evidence="1" id="KW-0812">Transmembrane</keyword>
<dbReference type="RefSeq" id="WP_183190412.1">
    <property type="nucleotide sequence ID" value="NZ_JACICD010000005.1"/>
</dbReference>
<comment type="caution">
    <text evidence="2">The sequence shown here is derived from an EMBL/GenBank/DDBJ whole genome shotgun (WGS) entry which is preliminary data.</text>
</comment>
<organism evidence="2 3">
    <name type="scientific">Ancylobacter tetraedralis</name>
    <dbReference type="NCBI Taxonomy" id="217068"/>
    <lineage>
        <taxon>Bacteria</taxon>
        <taxon>Pseudomonadati</taxon>
        <taxon>Pseudomonadota</taxon>
        <taxon>Alphaproteobacteria</taxon>
        <taxon>Hyphomicrobiales</taxon>
        <taxon>Xanthobacteraceae</taxon>
        <taxon>Ancylobacter</taxon>
    </lineage>
</organism>
<dbReference type="Proteomes" id="UP000533469">
    <property type="component" value="Unassembled WGS sequence"/>
</dbReference>
<sequence length="47" mass="5301">MSRSPFEPSPDDDPMEMWGRRIGRGLAVVACLVLAYYLLTTYVRLPG</sequence>
<protein>
    <submittedName>
        <fullName evidence="2">Uncharacterized protein</fullName>
    </submittedName>
</protein>
<name>A0A839ZC05_9HYPH</name>
<evidence type="ECO:0000313" key="2">
    <source>
        <dbReference type="EMBL" id="MBB3772238.1"/>
    </source>
</evidence>
<evidence type="ECO:0000313" key="3">
    <source>
        <dbReference type="Proteomes" id="UP000533469"/>
    </source>
</evidence>
<dbReference type="AlphaFoldDB" id="A0A839ZC05"/>
<gene>
    <name evidence="2" type="ORF">FHS55_002850</name>
</gene>
<reference evidence="2 3" key="1">
    <citation type="submission" date="2020-08" db="EMBL/GenBank/DDBJ databases">
        <title>Genomic Encyclopedia of Type Strains, Phase IV (KMG-IV): sequencing the most valuable type-strain genomes for metagenomic binning, comparative biology and taxonomic classification.</title>
        <authorList>
            <person name="Goeker M."/>
        </authorList>
    </citation>
    <scope>NUCLEOTIDE SEQUENCE [LARGE SCALE GENOMIC DNA]</scope>
    <source>
        <strain evidence="2 3">DSM 5895</strain>
    </source>
</reference>
<keyword evidence="3" id="KW-1185">Reference proteome</keyword>
<accession>A0A839ZC05</accession>
<keyword evidence="1" id="KW-1133">Transmembrane helix</keyword>
<keyword evidence="1" id="KW-0472">Membrane</keyword>